<dbReference type="InterPro" id="IPR001789">
    <property type="entry name" value="Sig_transdc_resp-reg_receiver"/>
</dbReference>
<dbReference type="Gene3D" id="3.40.50.2300">
    <property type="match status" value="1"/>
</dbReference>
<gene>
    <name evidence="6" type="ORF">EWH70_28690</name>
</gene>
<organism evidence="6 7">
    <name type="scientific">Amycolatopsis suaedae</name>
    <dbReference type="NCBI Taxonomy" id="2510978"/>
    <lineage>
        <taxon>Bacteria</taxon>
        <taxon>Bacillati</taxon>
        <taxon>Actinomycetota</taxon>
        <taxon>Actinomycetes</taxon>
        <taxon>Pseudonocardiales</taxon>
        <taxon>Pseudonocardiaceae</taxon>
        <taxon>Amycolatopsis</taxon>
    </lineage>
</organism>
<evidence type="ECO:0000259" key="4">
    <source>
        <dbReference type="PROSITE" id="PS50043"/>
    </source>
</evidence>
<evidence type="ECO:0000256" key="3">
    <source>
        <dbReference type="PROSITE-ProRule" id="PRU00169"/>
    </source>
</evidence>
<keyword evidence="1 3" id="KW-0597">Phosphoprotein</keyword>
<dbReference type="GO" id="GO:0006355">
    <property type="term" value="P:regulation of DNA-templated transcription"/>
    <property type="evidence" value="ECO:0007669"/>
    <property type="project" value="InterPro"/>
</dbReference>
<dbReference type="InterPro" id="IPR039420">
    <property type="entry name" value="WalR-like"/>
</dbReference>
<dbReference type="CDD" id="cd06170">
    <property type="entry name" value="LuxR_C_like"/>
    <property type="match status" value="1"/>
</dbReference>
<dbReference type="Proteomes" id="UP000292003">
    <property type="component" value="Unassembled WGS sequence"/>
</dbReference>
<dbReference type="PANTHER" id="PTHR43214:SF42">
    <property type="entry name" value="TRANSCRIPTIONAL REGULATORY PROTEIN DESR"/>
    <property type="match status" value="1"/>
</dbReference>
<sequence>MISVVLCDDHTLFSDALAAVLARHGFTVRGSTTRLDGVVSLVRSRQPEVCLLDRRFAEGDALHLIDLIRVASPGTRVLVLTADRDAAGQQEALRAGAAGFVQKTCGVAELTAAIRTVASGQTAVSAVPVQARREPGRRGDAAAARRLAGHLTARERECLALLVEGLSTSEMVDRLGVATTTVRTHVQALISKLGVHSRLEAVSLAVRHSLLDELETRALVG</sequence>
<dbReference type="GO" id="GO:0000160">
    <property type="term" value="P:phosphorelay signal transduction system"/>
    <property type="evidence" value="ECO:0007669"/>
    <property type="project" value="InterPro"/>
</dbReference>
<dbReference type="Pfam" id="PF00196">
    <property type="entry name" value="GerE"/>
    <property type="match status" value="1"/>
</dbReference>
<dbReference type="SUPFAM" id="SSF46894">
    <property type="entry name" value="C-terminal effector domain of the bipartite response regulators"/>
    <property type="match status" value="1"/>
</dbReference>
<comment type="caution">
    <text evidence="6">The sequence shown here is derived from an EMBL/GenBank/DDBJ whole genome shotgun (WGS) entry which is preliminary data.</text>
</comment>
<dbReference type="InterPro" id="IPR058245">
    <property type="entry name" value="NreC/VraR/RcsB-like_REC"/>
</dbReference>
<reference evidence="6 7" key="1">
    <citation type="submission" date="2019-02" db="EMBL/GenBank/DDBJ databases">
        <title>Draft genome sequence of Amycolatopsis sp. 8-3EHSu isolated from roots of Suaeda maritima.</title>
        <authorList>
            <person name="Duangmal K."/>
            <person name="Chantavorakit T."/>
        </authorList>
    </citation>
    <scope>NUCLEOTIDE SEQUENCE [LARGE SCALE GENOMIC DNA]</scope>
    <source>
        <strain evidence="6 7">8-3EHSu</strain>
    </source>
</reference>
<evidence type="ECO:0000313" key="6">
    <source>
        <dbReference type="EMBL" id="RZQ60642.1"/>
    </source>
</evidence>
<dbReference type="Pfam" id="PF00072">
    <property type="entry name" value="Response_reg"/>
    <property type="match status" value="1"/>
</dbReference>
<dbReference type="PANTHER" id="PTHR43214">
    <property type="entry name" value="TWO-COMPONENT RESPONSE REGULATOR"/>
    <property type="match status" value="1"/>
</dbReference>
<dbReference type="CDD" id="cd17535">
    <property type="entry name" value="REC_NarL-like"/>
    <property type="match status" value="1"/>
</dbReference>
<feature type="domain" description="HTH luxR-type" evidence="4">
    <location>
        <begin position="144"/>
        <end position="209"/>
    </location>
</feature>
<dbReference type="GO" id="GO:0003677">
    <property type="term" value="F:DNA binding"/>
    <property type="evidence" value="ECO:0007669"/>
    <property type="project" value="UniProtKB-KW"/>
</dbReference>
<evidence type="ECO:0000256" key="1">
    <source>
        <dbReference type="ARBA" id="ARBA00022553"/>
    </source>
</evidence>
<dbReference type="InterPro" id="IPR000792">
    <property type="entry name" value="Tscrpt_reg_LuxR_C"/>
</dbReference>
<dbReference type="InterPro" id="IPR011006">
    <property type="entry name" value="CheY-like_superfamily"/>
</dbReference>
<dbReference type="PROSITE" id="PS50110">
    <property type="entry name" value="RESPONSE_REGULATORY"/>
    <property type="match status" value="1"/>
</dbReference>
<dbReference type="PROSITE" id="PS50043">
    <property type="entry name" value="HTH_LUXR_2"/>
    <property type="match status" value="1"/>
</dbReference>
<evidence type="ECO:0000313" key="7">
    <source>
        <dbReference type="Proteomes" id="UP000292003"/>
    </source>
</evidence>
<name>A0A4Q7J232_9PSEU</name>
<keyword evidence="2" id="KW-0238">DNA-binding</keyword>
<dbReference type="SMART" id="SM00421">
    <property type="entry name" value="HTH_LUXR"/>
    <property type="match status" value="1"/>
</dbReference>
<dbReference type="SMART" id="SM00448">
    <property type="entry name" value="REC"/>
    <property type="match status" value="1"/>
</dbReference>
<dbReference type="OrthoDB" id="2878275at2"/>
<dbReference type="RefSeq" id="WP_130478647.1">
    <property type="nucleotide sequence ID" value="NZ_SFCC01000016.1"/>
</dbReference>
<evidence type="ECO:0000256" key="2">
    <source>
        <dbReference type="ARBA" id="ARBA00023125"/>
    </source>
</evidence>
<keyword evidence="7" id="KW-1185">Reference proteome</keyword>
<proteinExistence type="predicted"/>
<dbReference type="EMBL" id="SFCC01000016">
    <property type="protein sequence ID" value="RZQ60642.1"/>
    <property type="molecule type" value="Genomic_DNA"/>
</dbReference>
<feature type="domain" description="Response regulatory" evidence="5">
    <location>
        <begin position="3"/>
        <end position="118"/>
    </location>
</feature>
<dbReference type="PRINTS" id="PR00038">
    <property type="entry name" value="HTHLUXR"/>
</dbReference>
<dbReference type="SUPFAM" id="SSF52172">
    <property type="entry name" value="CheY-like"/>
    <property type="match status" value="1"/>
</dbReference>
<accession>A0A4Q7J232</accession>
<protein>
    <submittedName>
        <fullName evidence="6">Response regulator transcription factor</fullName>
    </submittedName>
</protein>
<evidence type="ECO:0000259" key="5">
    <source>
        <dbReference type="PROSITE" id="PS50110"/>
    </source>
</evidence>
<dbReference type="InterPro" id="IPR016032">
    <property type="entry name" value="Sig_transdc_resp-reg_C-effctor"/>
</dbReference>
<dbReference type="AlphaFoldDB" id="A0A4Q7J232"/>
<feature type="modified residue" description="4-aspartylphosphate" evidence="3">
    <location>
        <position position="53"/>
    </location>
</feature>